<name>A0ABQ3R2E1_9ACTN</name>
<proteinExistence type="predicted"/>
<evidence type="ECO:0000313" key="3">
    <source>
        <dbReference type="Proteomes" id="UP001050808"/>
    </source>
</evidence>
<reference evidence="2" key="1">
    <citation type="submission" date="2024-05" db="EMBL/GenBank/DDBJ databases">
        <title>Whole genome shotgun sequence of Streptomyces violascens NBRC 12920.</title>
        <authorList>
            <person name="Komaki H."/>
            <person name="Tamura T."/>
        </authorList>
    </citation>
    <scope>NUCLEOTIDE SEQUENCE</scope>
    <source>
        <strain evidence="2">NBRC 12920</strain>
    </source>
</reference>
<keyword evidence="1" id="KW-1133">Transmembrane helix</keyword>
<feature type="transmembrane region" description="Helical" evidence="1">
    <location>
        <begin position="140"/>
        <end position="160"/>
    </location>
</feature>
<organism evidence="2 3">
    <name type="scientific">Streptomyces violascens</name>
    <dbReference type="NCBI Taxonomy" id="67381"/>
    <lineage>
        <taxon>Bacteria</taxon>
        <taxon>Bacillati</taxon>
        <taxon>Actinomycetota</taxon>
        <taxon>Actinomycetes</taxon>
        <taxon>Kitasatosporales</taxon>
        <taxon>Streptomycetaceae</taxon>
        <taxon>Streptomyces</taxon>
    </lineage>
</organism>
<feature type="transmembrane region" description="Helical" evidence="1">
    <location>
        <begin position="113"/>
        <end position="134"/>
    </location>
</feature>
<feature type="transmembrane region" description="Helical" evidence="1">
    <location>
        <begin position="84"/>
        <end position="106"/>
    </location>
</feature>
<keyword evidence="3" id="KW-1185">Reference proteome</keyword>
<evidence type="ECO:0008006" key="4">
    <source>
        <dbReference type="Google" id="ProtNLM"/>
    </source>
</evidence>
<dbReference type="Proteomes" id="UP001050808">
    <property type="component" value="Unassembled WGS sequence"/>
</dbReference>
<sequence>MIQRLVLSILGNRKVIELALRCWAVIADGLVHPAVRIAGGVAAVTSGACALAYFARFSTSVDATRRAVEASDDLTGDPGKVMDILHLLSFVWLISGIVLVVMGLMVSFARSGGLLIVVGGVVWWAPLGFLGLRLPGASGLHLLAGIFVALVIPAAVLCPAQRYAGGARRRRKEPAPDEV</sequence>
<comment type="caution">
    <text evidence="2">The sequence shown here is derived from an EMBL/GenBank/DDBJ whole genome shotgun (WGS) entry which is preliminary data.</text>
</comment>
<evidence type="ECO:0000313" key="2">
    <source>
        <dbReference type="EMBL" id="GHI43693.1"/>
    </source>
</evidence>
<keyword evidence="1" id="KW-0812">Transmembrane</keyword>
<gene>
    <name evidence="2" type="ORF">Sviol_81010</name>
</gene>
<evidence type="ECO:0000256" key="1">
    <source>
        <dbReference type="SAM" id="Phobius"/>
    </source>
</evidence>
<keyword evidence="1" id="KW-0472">Membrane</keyword>
<accession>A0ABQ3R2E1</accession>
<dbReference type="EMBL" id="BNDY01000021">
    <property type="protein sequence ID" value="GHI43693.1"/>
    <property type="molecule type" value="Genomic_DNA"/>
</dbReference>
<protein>
    <recommendedName>
        <fullName evidence="4">Integral membrane protein</fullName>
    </recommendedName>
</protein>
<dbReference type="RefSeq" id="WP_189967555.1">
    <property type="nucleotide sequence ID" value="NZ_BMUA01000019.1"/>
</dbReference>